<dbReference type="PANTHER" id="PTHR36433">
    <property type="entry name" value="HYPOTHETICAL CYTOSOLIC PROTEIN"/>
    <property type="match status" value="1"/>
</dbReference>
<dbReference type="RefSeq" id="WP_165444351.1">
    <property type="nucleotide sequence ID" value="NZ_BJDY01000005.1"/>
</dbReference>
<dbReference type="SUPFAM" id="SSF159121">
    <property type="entry name" value="BC4932-like"/>
    <property type="match status" value="1"/>
</dbReference>
<accession>A0A660E551</accession>
<dbReference type="Gene3D" id="2.40.50.480">
    <property type="match status" value="1"/>
</dbReference>
<gene>
    <name evidence="1" type="ORF">MUDAN_MDHGFNIF_01426</name>
</gene>
<sequence>MKKGMISLLAIVGIGAGLLFGSAAMTKNQSGELAMALDNVNPLVKVTTVYGVTNRPIGHRIGGAGEDEYTYRIKTIDDTGRQRLLTFDAQKRLKVQRYLKIETKGQNVESWSAVPATEVPTSVLKQLIKN</sequence>
<name>A0A660E551_9LACO</name>
<dbReference type="AlphaFoldDB" id="A0A660E551"/>
<evidence type="ECO:0000313" key="1">
    <source>
        <dbReference type="EMBL" id="VDG29894.1"/>
    </source>
</evidence>
<dbReference type="InterPro" id="IPR036166">
    <property type="entry name" value="YxeA-like_sf"/>
</dbReference>
<dbReference type="InterPro" id="IPR006542">
    <property type="entry name" value="DUF1093"/>
</dbReference>
<evidence type="ECO:0000313" key="2">
    <source>
        <dbReference type="Proteomes" id="UP000289996"/>
    </source>
</evidence>
<organism evidence="1 2">
    <name type="scientific">Lactiplantibacillus mudanjiangensis</name>
    <dbReference type="NCBI Taxonomy" id="1296538"/>
    <lineage>
        <taxon>Bacteria</taxon>
        <taxon>Bacillati</taxon>
        <taxon>Bacillota</taxon>
        <taxon>Bacilli</taxon>
        <taxon>Lactobacillales</taxon>
        <taxon>Lactobacillaceae</taxon>
        <taxon>Lactiplantibacillus</taxon>
    </lineage>
</organism>
<evidence type="ECO:0008006" key="3">
    <source>
        <dbReference type="Google" id="ProtNLM"/>
    </source>
</evidence>
<reference evidence="1 2" key="1">
    <citation type="submission" date="2018-11" db="EMBL/GenBank/DDBJ databases">
        <authorList>
            <person name="Wuyts S."/>
        </authorList>
    </citation>
    <scope>NUCLEOTIDE SEQUENCE [LARGE SCALE GENOMIC DNA]</scope>
    <source>
        <strain evidence="1">Lactobacillus mudanjiangensis AMBF249</strain>
    </source>
</reference>
<keyword evidence="2" id="KW-1185">Reference proteome</keyword>
<dbReference type="PANTHER" id="PTHR36433:SF2">
    <property type="entry name" value="YXEA FAMILY PROTEIN"/>
    <property type="match status" value="1"/>
</dbReference>
<dbReference type="NCBIfam" id="TIGR01655">
    <property type="entry name" value="yxeA_fam"/>
    <property type="match status" value="1"/>
</dbReference>
<dbReference type="Proteomes" id="UP000289996">
    <property type="component" value="Unassembled WGS sequence"/>
</dbReference>
<dbReference type="Pfam" id="PF06486">
    <property type="entry name" value="DUF1093"/>
    <property type="match status" value="1"/>
</dbReference>
<protein>
    <recommendedName>
        <fullName evidence="3">YxeA family protein</fullName>
    </recommendedName>
</protein>
<proteinExistence type="predicted"/>
<dbReference type="EMBL" id="UYIG01000163">
    <property type="protein sequence ID" value="VDG29894.1"/>
    <property type="molecule type" value="Genomic_DNA"/>
</dbReference>